<dbReference type="InterPro" id="IPR043128">
    <property type="entry name" value="Rev_trsase/Diguanyl_cyclase"/>
</dbReference>
<dbReference type="SMART" id="SM00267">
    <property type="entry name" value="GGDEF"/>
    <property type="match status" value="1"/>
</dbReference>
<gene>
    <name evidence="4" type="ORF">Plo01_77860</name>
</gene>
<dbReference type="FunFam" id="3.30.70.270:FF:000001">
    <property type="entry name" value="Diguanylate cyclase domain protein"/>
    <property type="match status" value="1"/>
</dbReference>
<dbReference type="AlphaFoldDB" id="A0A8J3RWQ6"/>
<evidence type="ECO:0000259" key="3">
    <source>
        <dbReference type="PROSITE" id="PS50887"/>
    </source>
</evidence>
<dbReference type="InterPro" id="IPR052163">
    <property type="entry name" value="DGC-Regulatory_Protein"/>
</dbReference>
<evidence type="ECO:0000256" key="2">
    <source>
        <dbReference type="SAM" id="Phobius"/>
    </source>
</evidence>
<feature type="transmembrane region" description="Helical" evidence="2">
    <location>
        <begin position="20"/>
        <end position="43"/>
    </location>
</feature>
<dbReference type="Proteomes" id="UP000616724">
    <property type="component" value="Unassembled WGS sequence"/>
</dbReference>
<reference evidence="4 5" key="1">
    <citation type="submission" date="2021-01" db="EMBL/GenBank/DDBJ databases">
        <title>Whole genome shotgun sequence of Planobispora longispora NBRC 13918.</title>
        <authorList>
            <person name="Komaki H."/>
            <person name="Tamura T."/>
        </authorList>
    </citation>
    <scope>NUCLEOTIDE SEQUENCE [LARGE SCALE GENOMIC DNA]</scope>
    <source>
        <strain evidence="4 5">NBRC 13918</strain>
    </source>
</reference>
<keyword evidence="5" id="KW-1185">Reference proteome</keyword>
<dbReference type="PROSITE" id="PS50887">
    <property type="entry name" value="GGDEF"/>
    <property type="match status" value="1"/>
</dbReference>
<name>A0A8J3RWQ6_9ACTN</name>
<sequence length="427" mass="45491">MRSVTTPAGTPAATSGGRAFSRLFTLFAVASLVQVTLLGVMLVRGYSEDAVAEGLQRGRAQAKLIQEMVISPAVTTDDLVLAPDELRRVRTAIRAAIFHGSVVRLLLRDRSGRVVVSDDETERTVEPADAEGLAAAARGHTRVSVLDDPVPEAGTPGVIWVAQPVRSIADGRVIGTLELYLPYDAVVAQAQERLERACWRLGPGLAGLYVVLVAIAWSATRRLRRHAERHEHASLHDPLTGLGNRKLFRQRAGQAGKRAAAGERGAVVLVDLDYFKQVNDTLGHHVGDGLLQVVAERLTAGLRGSDTVARLGGDEFGLILPGVADAEVAVRLLERIRDRLTQQAQVESHTLPVHASFGIALYPDHGDGVDDWLRCADAAMYRAKRGGIVVYDSAGPAEENADGNADGEGGARRPAGPAAADRPEVSA</sequence>
<dbReference type="Gene3D" id="3.30.70.270">
    <property type="match status" value="1"/>
</dbReference>
<accession>A0A8J3RWQ6</accession>
<dbReference type="PANTHER" id="PTHR46663:SF2">
    <property type="entry name" value="GGDEF DOMAIN-CONTAINING PROTEIN"/>
    <property type="match status" value="1"/>
</dbReference>
<dbReference type="CDD" id="cd01949">
    <property type="entry name" value="GGDEF"/>
    <property type="match status" value="1"/>
</dbReference>
<evidence type="ECO:0000256" key="1">
    <source>
        <dbReference type="SAM" id="MobiDB-lite"/>
    </source>
</evidence>
<dbReference type="InterPro" id="IPR000160">
    <property type="entry name" value="GGDEF_dom"/>
</dbReference>
<keyword evidence="2" id="KW-0812">Transmembrane</keyword>
<dbReference type="SUPFAM" id="SSF55073">
    <property type="entry name" value="Nucleotide cyclase"/>
    <property type="match status" value="1"/>
</dbReference>
<dbReference type="InterPro" id="IPR029787">
    <property type="entry name" value="Nucleotide_cyclase"/>
</dbReference>
<proteinExistence type="predicted"/>
<organism evidence="4 5">
    <name type="scientific">Planobispora longispora</name>
    <dbReference type="NCBI Taxonomy" id="28887"/>
    <lineage>
        <taxon>Bacteria</taxon>
        <taxon>Bacillati</taxon>
        <taxon>Actinomycetota</taxon>
        <taxon>Actinomycetes</taxon>
        <taxon>Streptosporangiales</taxon>
        <taxon>Streptosporangiaceae</taxon>
        <taxon>Planobispora</taxon>
    </lineage>
</organism>
<dbReference type="EMBL" id="BOOH01000075">
    <property type="protein sequence ID" value="GIH81357.1"/>
    <property type="molecule type" value="Genomic_DNA"/>
</dbReference>
<comment type="caution">
    <text evidence="4">The sequence shown here is derived from an EMBL/GenBank/DDBJ whole genome shotgun (WGS) entry which is preliminary data.</text>
</comment>
<evidence type="ECO:0000313" key="5">
    <source>
        <dbReference type="Proteomes" id="UP000616724"/>
    </source>
</evidence>
<evidence type="ECO:0000313" key="4">
    <source>
        <dbReference type="EMBL" id="GIH81357.1"/>
    </source>
</evidence>
<dbReference type="Pfam" id="PF00990">
    <property type="entry name" value="GGDEF"/>
    <property type="match status" value="1"/>
</dbReference>
<dbReference type="NCBIfam" id="TIGR00254">
    <property type="entry name" value="GGDEF"/>
    <property type="match status" value="1"/>
</dbReference>
<feature type="domain" description="GGDEF" evidence="3">
    <location>
        <begin position="263"/>
        <end position="393"/>
    </location>
</feature>
<keyword evidence="2" id="KW-1133">Transmembrane helix</keyword>
<feature type="region of interest" description="Disordered" evidence="1">
    <location>
        <begin position="394"/>
        <end position="427"/>
    </location>
</feature>
<dbReference type="PANTHER" id="PTHR46663">
    <property type="entry name" value="DIGUANYLATE CYCLASE DGCT-RELATED"/>
    <property type="match status" value="1"/>
</dbReference>
<protein>
    <recommendedName>
        <fullName evidence="3">GGDEF domain-containing protein</fullName>
    </recommendedName>
</protein>
<keyword evidence="2" id="KW-0472">Membrane</keyword>
<feature type="transmembrane region" description="Helical" evidence="2">
    <location>
        <begin position="201"/>
        <end position="219"/>
    </location>
</feature>